<protein>
    <submittedName>
        <fullName evidence="2">Uncharacterized protein</fullName>
    </submittedName>
</protein>
<evidence type="ECO:0000256" key="1">
    <source>
        <dbReference type="SAM" id="Phobius"/>
    </source>
</evidence>
<sequence>MTEPILTRDPLGEWAYRGLWIAIIALPAVLTFVRWAFMDKGIVWTLWIIVGVGSVAALQVILAGLAWVYRHRQWRHWLGRVSSISSFVYYGLWFLLALTFPDSDIATTFKSPLMHLFGDAFGDSFGTVLLGLVGVAYLVALVSIVAEGEKAVALDPTGKSIKAIIASAFSEKRRPPR</sequence>
<reference evidence="2" key="2">
    <citation type="submission" date="2021-09" db="EMBL/GenBank/DDBJ databases">
        <authorList>
            <person name="Gilroy R."/>
        </authorList>
    </citation>
    <scope>NUCLEOTIDE SEQUENCE</scope>
    <source>
        <strain evidence="2">ChiGjej3B3-7470</strain>
    </source>
</reference>
<keyword evidence="1" id="KW-0472">Membrane</keyword>
<feature type="transmembrane region" description="Helical" evidence="1">
    <location>
        <begin position="44"/>
        <end position="69"/>
    </location>
</feature>
<feature type="transmembrane region" description="Helical" evidence="1">
    <location>
        <begin position="81"/>
        <end position="100"/>
    </location>
</feature>
<feature type="transmembrane region" description="Helical" evidence="1">
    <location>
        <begin position="18"/>
        <end position="38"/>
    </location>
</feature>
<keyword evidence="1" id="KW-1133">Transmembrane helix</keyword>
<reference evidence="2" key="1">
    <citation type="journal article" date="2021" name="PeerJ">
        <title>Extensive microbial diversity within the chicken gut microbiome revealed by metagenomics and culture.</title>
        <authorList>
            <person name="Gilroy R."/>
            <person name="Ravi A."/>
            <person name="Getino M."/>
            <person name="Pursley I."/>
            <person name="Horton D.L."/>
            <person name="Alikhan N.F."/>
            <person name="Baker D."/>
            <person name="Gharbi K."/>
            <person name="Hall N."/>
            <person name="Watson M."/>
            <person name="Adriaenssens E.M."/>
            <person name="Foster-Nyarko E."/>
            <person name="Jarju S."/>
            <person name="Secka A."/>
            <person name="Antonio M."/>
            <person name="Oren A."/>
            <person name="Chaudhuri R.R."/>
            <person name="La Ragione R."/>
            <person name="Hildebrand F."/>
            <person name="Pallen M.J."/>
        </authorList>
    </citation>
    <scope>NUCLEOTIDE SEQUENCE</scope>
    <source>
        <strain evidence="2">ChiGjej3B3-7470</strain>
    </source>
</reference>
<evidence type="ECO:0000313" key="2">
    <source>
        <dbReference type="EMBL" id="HJE50869.1"/>
    </source>
</evidence>
<gene>
    <name evidence="2" type="ORF">K8V15_02640</name>
</gene>
<feature type="transmembrane region" description="Helical" evidence="1">
    <location>
        <begin position="120"/>
        <end position="146"/>
    </location>
</feature>
<proteinExistence type="predicted"/>
<organism evidence="2 3">
    <name type="scientific">Tessaracoccus flavescens</name>
    <dbReference type="NCBI Taxonomy" id="399497"/>
    <lineage>
        <taxon>Bacteria</taxon>
        <taxon>Bacillati</taxon>
        <taxon>Actinomycetota</taxon>
        <taxon>Actinomycetes</taxon>
        <taxon>Propionibacteriales</taxon>
        <taxon>Propionibacteriaceae</taxon>
        <taxon>Tessaracoccus</taxon>
    </lineage>
</organism>
<evidence type="ECO:0000313" key="3">
    <source>
        <dbReference type="Proteomes" id="UP000712713"/>
    </source>
</evidence>
<dbReference type="EMBL" id="DYZF01000063">
    <property type="protein sequence ID" value="HJE50869.1"/>
    <property type="molecule type" value="Genomic_DNA"/>
</dbReference>
<comment type="caution">
    <text evidence="2">The sequence shown here is derived from an EMBL/GenBank/DDBJ whole genome shotgun (WGS) entry which is preliminary data.</text>
</comment>
<name>A0A921JPU9_9ACTN</name>
<keyword evidence="1" id="KW-0812">Transmembrane</keyword>
<accession>A0A921JPU9</accession>
<dbReference type="Proteomes" id="UP000712713">
    <property type="component" value="Unassembled WGS sequence"/>
</dbReference>
<dbReference type="AlphaFoldDB" id="A0A921JPU9"/>